<dbReference type="GO" id="GO:0030154">
    <property type="term" value="P:cell differentiation"/>
    <property type="evidence" value="ECO:0007669"/>
    <property type="project" value="TreeGrafter"/>
</dbReference>
<dbReference type="InterPro" id="IPR008984">
    <property type="entry name" value="SMAD_FHA_dom_sf"/>
</dbReference>
<evidence type="ECO:0000313" key="5">
    <source>
        <dbReference type="Proteomes" id="UP000835052"/>
    </source>
</evidence>
<sequence length="128" mass="14589">MIAVFFSNASENSRFFVQTLSANLTHGFHLNTVSKVLPGRCNMKIFNNAQFAEQLALAAEKSYQDVYSLSRMCTIRMSFFKGWGDSYKRSNVLMTPCWIEAHLNGPLQWIDRVLTCMRSPSKICSSFT</sequence>
<dbReference type="AlphaFoldDB" id="A0A8S1HKN2"/>
<feature type="domain" description="MH2" evidence="3">
    <location>
        <begin position="1"/>
        <end position="128"/>
    </location>
</feature>
<dbReference type="GO" id="GO:0009791">
    <property type="term" value="P:post-embryonic development"/>
    <property type="evidence" value="ECO:0007669"/>
    <property type="project" value="UniProtKB-ARBA"/>
</dbReference>
<gene>
    <name evidence="4" type="ORF">CAUJ_LOCUS13115</name>
</gene>
<evidence type="ECO:0000256" key="1">
    <source>
        <dbReference type="ARBA" id="ARBA00023015"/>
    </source>
</evidence>
<proteinExistence type="predicted"/>
<dbReference type="InterPro" id="IPR001132">
    <property type="entry name" value="SMAD_dom_Dwarfin-type"/>
</dbReference>
<dbReference type="EMBL" id="CAJGYM010000087">
    <property type="protein sequence ID" value="CAD6197206.1"/>
    <property type="molecule type" value="Genomic_DNA"/>
</dbReference>
<dbReference type="SUPFAM" id="SSF49879">
    <property type="entry name" value="SMAD/FHA domain"/>
    <property type="match status" value="1"/>
</dbReference>
<protein>
    <recommendedName>
        <fullName evidence="3">MH2 domain-containing protein</fullName>
    </recommendedName>
</protein>
<dbReference type="GO" id="GO:0032924">
    <property type="term" value="P:activin receptor signaling pathway"/>
    <property type="evidence" value="ECO:0007669"/>
    <property type="project" value="TreeGrafter"/>
</dbReference>
<organism evidence="4 5">
    <name type="scientific">Caenorhabditis auriculariae</name>
    <dbReference type="NCBI Taxonomy" id="2777116"/>
    <lineage>
        <taxon>Eukaryota</taxon>
        <taxon>Metazoa</taxon>
        <taxon>Ecdysozoa</taxon>
        <taxon>Nematoda</taxon>
        <taxon>Chromadorea</taxon>
        <taxon>Rhabditida</taxon>
        <taxon>Rhabditina</taxon>
        <taxon>Rhabditomorpha</taxon>
        <taxon>Rhabditoidea</taxon>
        <taxon>Rhabditidae</taxon>
        <taxon>Peloderinae</taxon>
        <taxon>Caenorhabditis</taxon>
    </lineage>
</organism>
<dbReference type="GO" id="GO:0051239">
    <property type="term" value="P:regulation of multicellular organismal process"/>
    <property type="evidence" value="ECO:0007669"/>
    <property type="project" value="UniProtKB-ARBA"/>
</dbReference>
<dbReference type="Gene3D" id="2.60.200.10">
    <property type="match status" value="1"/>
</dbReference>
<dbReference type="InterPro" id="IPR013790">
    <property type="entry name" value="Dwarfin"/>
</dbReference>
<accession>A0A8S1HKN2</accession>
<dbReference type="GO" id="GO:0000978">
    <property type="term" value="F:RNA polymerase II cis-regulatory region sequence-specific DNA binding"/>
    <property type="evidence" value="ECO:0007669"/>
    <property type="project" value="TreeGrafter"/>
</dbReference>
<dbReference type="SMART" id="SM00524">
    <property type="entry name" value="DWB"/>
    <property type="match status" value="1"/>
</dbReference>
<dbReference type="GO" id="GO:0060395">
    <property type="term" value="P:SMAD protein signal transduction"/>
    <property type="evidence" value="ECO:0007669"/>
    <property type="project" value="TreeGrafter"/>
</dbReference>
<dbReference type="PANTHER" id="PTHR13703:SF25">
    <property type="entry name" value="MOTHERS AGAINST DECAPENTAPLEGIC HOMOLOG"/>
    <property type="match status" value="1"/>
</dbReference>
<dbReference type="Proteomes" id="UP000835052">
    <property type="component" value="Unassembled WGS sequence"/>
</dbReference>
<dbReference type="GO" id="GO:0045944">
    <property type="term" value="P:positive regulation of transcription by RNA polymerase II"/>
    <property type="evidence" value="ECO:0007669"/>
    <property type="project" value="TreeGrafter"/>
</dbReference>
<dbReference type="PROSITE" id="PS51076">
    <property type="entry name" value="MH2"/>
    <property type="match status" value="1"/>
</dbReference>
<dbReference type="GO" id="GO:0050793">
    <property type="term" value="P:regulation of developmental process"/>
    <property type="evidence" value="ECO:0007669"/>
    <property type="project" value="UniProtKB-ARBA"/>
</dbReference>
<comment type="caution">
    <text evidence="4">The sequence shown here is derived from an EMBL/GenBank/DDBJ whole genome shotgun (WGS) entry which is preliminary data.</text>
</comment>
<dbReference type="OrthoDB" id="5794312at2759"/>
<dbReference type="PANTHER" id="PTHR13703">
    <property type="entry name" value="SMAD"/>
    <property type="match status" value="1"/>
</dbReference>
<evidence type="ECO:0000313" key="4">
    <source>
        <dbReference type="EMBL" id="CAD6197206.1"/>
    </source>
</evidence>
<keyword evidence="1" id="KW-0805">Transcription regulation</keyword>
<evidence type="ECO:0000256" key="2">
    <source>
        <dbReference type="ARBA" id="ARBA00023163"/>
    </source>
</evidence>
<keyword evidence="2" id="KW-0804">Transcription</keyword>
<reference evidence="4" key="1">
    <citation type="submission" date="2020-10" db="EMBL/GenBank/DDBJ databases">
        <authorList>
            <person name="Kikuchi T."/>
        </authorList>
    </citation>
    <scope>NUCLEOTIDE SEQUENCE</scope>
    <source>
        <strain evidence="4">NKZ352</strain>
    </source>
</reference>
<dbReference type="GO" id="GO:0071144">
    <property type="term" value="C:heteromeric SMAD protein complex"/>
    <property type="evidence" value="ECO:0007669"/>
    <property type="project" value="TreeGrafter"/>
</dbReference>
<dbReference type="GO" id="GO:0009653">
    <property type="term" value="P:anatomical structure morphogenesis"/>
    <property type="evidence" value="ECO:0007669"/>
    <property type="project" value="TreeGrafter"/>
</dbReference>
<dbReference type="Pfam" id="PF03166">
    <property type="entry name" value="MH2"/>
    <property type="match status" value="1"/>
</dbReference>
<dbReference type="GO" id="GO:0000981">
    <property type="term" value="F:DNA-binding transcription factor activity, RNA polymerase II-specific"/>
    <property type="evidence" value="ECO:0007669"/>
    <property type="project" value="TreeGrafter"/>
</dbReference>
<keyword evidence="5" id="KW-1185">Reference proteome</keyword>
<dbReference type="GO" id="GO:0070411">
    <property type="term" value="F:I-SMAD binding"/>
    <property type="evidence" value="ECO:0007669"/>
    <property type="project" value="TreeGrafter"/>
</dbReference>
<name>A0A8S1HKN2_9PELO</name>
<evidence type="ECO:0000259" key="3">
    <source>
        <dbReference type="PROSITE" id="PS51076"/>
    </source>
</evidence>
<dbReference type="InterPro" id="IPR017855">
    <property type="entry name" value="SMAD-like_dom_sf"/>
</dbReference>